<keyword evidence="4 6" id="KW-1133">Transmembrane helix</keyword>
<sequence length="465" mass="49233">MAEKSSNSISTKVIGAIVAAGLMSFCGVIVETAMNITFPTLMREFNVSTATVQWLTTGYLLVVAIMVPLSATFKRKFKMKSLFLTAISLFTAGVILCALAPNFIVLFLGRIVQGFGTGIALPLMFNIILEQVPLSKIGMMMGVGTLITAIDPAIGPTFGGIVVATLGWRYIFAFLIPILIISLILGIRCIEQKVPTVDTKIDLISVLLIVIMFTGLILGFNHLSSNAIISLAVGGCWIIGLVGLAGLIVRSNHVKDPIINLHMFGNWHFSGHVLSFVLFQTTALGLSFVIPNYIQLVNQSSSTLAGLIVLPGAAFGAALAPFSGRILDRFGASIPLIAGSLIALIAMIVFCIYSLDMSNILVMVVYMLYMLGIGISFGNIMTSGLKQLNGDQQSDGNAVMNTLQQFAGAMGTAIVSAIIALSQSGNHVKLAAATAIGSQHAYTVLASFLAIELVVIVISLRGAKK</sequence>
<dbReference type="PANTHER" id="PTHR42718">
    <property type="entry name" value="MAJOR FACILITATOR SUPERFAMILY MULTIDRUG TRANSPORTER MFSC"/>
    <property type="match status" value="1"/>
</dbReference>
<dbReference type="InterPro" id="IPR036259">
    <property type="entry name" value="MFS_trans_sf"/>
</dbReference>
<evidence type="ECO:0000313" key="9">
    <source>
        <dbReference type="Proteomes" id="UP000051820"/>
    </source>
</evidence>
<dbReference type="RefSeq" id="WP_010622739.1">
    <property type="nucleotide sequence ID" value="NZ_AZGF01000013.1"/>
</dbReference>
<feature type="transmembrane region" description="Helical" evidence="6">
    <location>
        <begin position="12"/>
        <end position="30"/>
    </location>
</feature>
<dbReference type="EMBL" id="AZGF01000013">
    <property type="protein sequence ID" value="KRM11870.1"/>
    <property type="molecule type" value="Genomic_DNA"/>
</dbReference>
<dbReference type="Proteomes" id="UP000051820">
    <property type="component" value="Unassembled WGS sequence"/>
</dbReference>
<keyword evidence="2" id="KW-0813">Transport</keyword>
<evidence type="ECO:0000256" key="2">
    <source>
        <dbReference type="ARBA" id="ARBA00022448"/>
    </source>
</evidence>
<feature type="transmembrane region" description="Helical" evidence="6">
    <location>
        <begin position="334"/>
        <end position="355"/>
    </location>
</feature>
<feature type="transmembrane region" description="Helical" evidence="6">
    <location>
        <begin position="441"/>
        <end position="460"/>
    </location>
</feature>
<dbReference type="PRINTS" id="PR01036">
    <property type="entry name" value="TCRTETB"/>
</dbReference>
<reference evidence="8 9" key="1">
    <citation type="journal article" date="2015" name="Genome Announc.">
        <title>Expanding the biotechnology potential of lactobacilli through comparative genomics of 213 strains and associated genera.</title>
        <authorList>
            <person name="Sun Z."/>
            <person name="Harris H.M."/>
            <person name="McCann A."/>
            <person name="Guo C."/>
            <person name="Argimon S."/>
            <person name="Zhang W."/>
            <person name="Yang X."/>
            <person name="Jeffery I.B."/>
            <person name="Cooney J.C."/>
            <person name="Kagawa T.F."/>
            <person name="Liu W."/>
            <person name="Song Y."/>
            <person name="Salvetti E."/>
            <person name="Wrobel A."/>
            <person name="Rasinkangas P."/>
            <person name="Parkhill J."/>
            <person name="Rea M.C."/>
            <person name="O'Sullivan O."/>
            <person name="Ritari J."/>
            <person name="Douillard F.P."/>
            <person name="Paul Ross R."/>
            <person name="Yang R."/>
            <person name="Briner A.E."/>
            <person name="Felis G.E."/>
            <person name="de Vos W.M."/>
            <person name="Barrangou R."/>
            <person name="Klaenhammer T.R."/>
            <person name="Caufield P.W."/>
            <person name="Cui Y."/>
            <person name="Zhang H."/>
            <person name="O'Toole P.W."/>
        </authorList>
    </citation>
    <scope>NUCLEOTIDE SEQUENCE [LARGE SCALE GENOMIC DNA]</scope>
    <source>
        <strain evidence="8 9">DSM 5007</strain>
    </source>
</reference>
<evidence type="ECO:0000256" key="4">
    <source>
        <dbReference type="ARBA" id="ARBA00022989"/>
    </source>
</evidence>
<dbReference type="InterPro" id="IPR011701">
    <property type="entry name" value="MFS"/>
</dbReference>
<evidence type="ECO:0000256" key="5">
    <source>
        <dbReference type="ARBA" id="ARBA00023136"/>
    </source>
</evidence>
<feature type="transmembrane region" description="Helical" evidence="6">
    <location>
        <begin position="170"/>
        <end position="190"/>
    </location>
</feature>
<evidence type="ECO:0000256" key="6">
    <source>
        <dbReference type="SAM" id="Phobius"/>
    </source>
</evidence>
<dbReference type="SUPFAM" id="SSF103473">
    <property type="entry name" value="MFS general substrate transporter"/>
    <property type="match status" value="1"/>
</dbReference>
<evidence type="ECO:0000256" key="3">
    <source>
        <dbReference type="ARBA" id="ARBA00022692"/>
    </source>
</evidence>
<protein>
    <submittedName>
        <fullName evidence="8">Major facilitator superfamily permease</fullName>
    </submittedName>
</protein>
<feature type="transmembrane region" description="Helical" evidence="6">
    <location>
        <begin position="302"/>
        <end position="322"/>
    </location>
</feature>
<dbReference type="GO" id="GO:0022857">
    <property type="term" value="F:transmembrane transporter activity"/>
    <property type="evidence" value="ECO:0007669"/>
    <property type="project" value="InterPro"/>
</dbReference>
<keyword evidence="3 6" id="KW-0812">Transmembrane</keyword>
<keyword evidence="5 6" id="KW-0472">Membrane</keyword>
<evidence type="ECO:0000259" key="7">
    <source>
        <dbReference type="PROSITE" id="PS50850"/>
    </source>
</evidence>
<accession>A0A0R1W225</accession>
<dbReference type="PANTHER" id="PTHR42718:SF9">
    <property type="entry name" value="MAJOR FACILITATOR SUPERFAMILY MULTIDRUG TRANSPORTER MFSC"/>
    <property type="match status" value="1"/>
</dbReference>
<dbReference type="Gene3D" id="1.20.1250.20">
    <property type="entry name" value="MFS general substrate transporter like domains"/>
    <property type="match status" value="1"/>
</dbReference>
<dbReference type="STRING" id="1423807.FD16_GL000409"/>
<dbReference type="Pfam" id="PF07690">
    <property type="entry name" value="MFS_1"/>
    <property type="match status" value="1"/>
</dbReference>
<dbReference type="PATRIC" id="fig|1423807.3.peg.415"/>
<comment type="caution">
    <text evidence="8">The sequence shown here is derived from an EMBL/GenBank/DDBJ whole genome shotgun (WGS) entry which is preliminary data.</text>
</comment>
<name>A0A0R1W225_9LACO</name>
<feature type="transmembrane region" description="Helical" evidence="6">
    <location>
        <begin position="141"/>
        <end position="164"/>
    </location>
</feature>
<dbReference type="InterPro" id="IPR020846">
    <property type="entry name" value="MFS_dom"/>
</dbReference>
<dbReference type="AlphaFoldDB" id="A0A0R1W225"/>
<evidence type="ECO:0000313" key="8">
    <source>
        <dbReference type="EMBL" id="KRM11870.1"/>
    </source>
</evidence>
<feature type="transmembrane region" description="Helical" evidence="6">
    <location>
        <begin position="50"/>
        <end position="70"/>
    </location>
</feature>
<feature type="transmembrane region" description="Helical" evidence="6">
    <location>
        <begin position="361"/>
        <end position="381"/>
    </location>
</feature>
<dbReference type="OrthoDB" id="9816041at2"/>
<proteinExistence type="predicted"/>
<feature type="transmembrane region" description="Helical" evidence="6">
    <location>
        <begin position="111"/>
        <end position="129"/>
    </location>
</feature>
<evidence type="ECO:0000256" key="1">
    <source>
        <dbReference type="ARBA" id="ARBA00004651"/>
    </source>
</evidence>
<dbReference type="PROSITE" id="PS50850">
    <property type="entry name" value="MFS"/>
    <property type="match status" value="1"/>
</dbReference>
<feature type="transmembrane region" description="Helical" evidence="6">
    <location>
        <begin position="402"/>
        <end position="421"/>
    </location>
</feature>
<gene>
    <name evidence="8" type="ORF">FD16_GL000409</name>
</gene>
<feature type="transmembrane region" description="Helical" evidence="6">
    <location>
        <begin position="269"/>
        <end position="290"/>
    </location>
</feature>
<comment type="subcellular location">
    <subcellularLocation>
        <location evidence="1">Cell membrane</location>
        <topology evidence="1">Multi-pass membrane protein</topology>
    </subcellularLocation>
</comment>
<feature type="transmembrane region" description="Helical" evidence="6">
    <location>
        <begin position="82"/>
        <end position="105"/>
    </location>
</feature>
<feature type="transmembrane region" description="Helical" evidence="6">
    <location>
        <begin position="202"/>
        <end position="221"/>
    </location>
</feature>
<organism evidence="8 9">
    <name type="scientific">Paucilactobacillus suebicus DSM 5007 = KCTC 3549</name>
    <dbReference type="NCBI Taxonomy" id="1423807"/>
    <lineage>
        <taxon>Bacteria</taxon>
        <taxon>Bacillati</taxon>
        <taxon>Bacillota</taxon>
        <taxon>Bacilli</taxon>
        <taxon>Lactobacillales</taxon>
        <taxon>Lactobacillaceae</taxon>
        <taxon>Paucilactobacillus</taxon>
    </lineage>
</organism>
<dbReference type="GO" id="GO:0005886">
    <property type="term" value="C:plasma membrane"/>
    <property type="evidence" value="ECO:0007669"/>
    <property type="project" value="UniProtKB-SubCell"/>
</dbReference>
<feature type="domain" description="Major facilitator superfamily (MFS) profile" evidence="7">
    <location>
        <begin position="16"/>
        <end position="464"/>
    </location>
</feature>
<feature type="transmembrane region" description="Helical" evidence="6">
    <location>
        <begin position="227"/>
        <end position="249"/>
    </location>
</feature>
<dbReference type="eggNOG" id="COG2814">
    <property type="taxonomic scope" value="Bacteria"/>
</dbReference>
<keyword evidence="9" id="KW-1185">Reference proteome</keyword>
<dbReference type="Gene3D" id="1.20.1720.10">
    <property type="entry name" value="Multidrug resistance protein D"/>
    <property type="match status" value="1"/>
</dbReference>